<sequence length="90" mass="10294">MIRLKTSETEFTSLKKAFESTTSRFTRTPRLSYYQQFYRTALALRQSAVHVAVISFVNDALTQELEREEKDDILETSLGGTVMVKGDNLL</sequence>
<reference evidence="1 2" key="1">
    <citation type="submission" date="2017-10" db="EMBL/GenBank/DDBJ databases">
        <title>Comparative genomics in systemic dimorphic fungi from Ajellomycetaceae.</title>
        <authorList>
            <person name="Munoz J.F."/>
            <person name="Mcewen J.G."/>
            <person name="Clay O.K."/>
            <person name="Cuomo C.A."/>
        </authorList>
    </citation>
    <scope>NUCLEOTIDE SEQUENCE [LARGE SCALE GENOMIC DNA]</scope>
    <source>
        <strain evidence="1 2">UAMH5409</strain>
    </source>
</reference>
<evidence type="ECO:0000313" key="1">
    <source>
        <dbReference type="EMBL" id="PGH17496.1"/>
    </source>
</evidence>
<comment type="caution">
    <text evidence="1">The sequence shown here is derived from an EMBL/GenBank/DDBJ whole genome shotgun (WGS) entry which is preliminary data.</text>
</comment>
<organism evidence="1 2">
    <name type="scientific">Helicocarpus griseus UAMH5409</name>
    <dbReference type="NCBI Taxonomy" id="1447875"/>
    <lineage>
        <taxon>Eukaryota</taxon>
        <taxon>Fungi</taxon>
        <taxon>Dikarya</taxon>
        <taxon>Ascomycota</taxon>
        <taxon>Pezizomycotina</taxon>
        <taxon>Eurotiomycetes</taxon>
        <taxon>Eurotiomycetidae</taxon>
        <taxon>Onygenales</taxon>
        <taxon>Ajellomycetaceae</taxon>
        <taxon>Helicocarpus</taxon>
    </lineage>
</organism>
<proteinExistence type="predicted"/>
<protein>
    <submittedName>
        <fullName evidence="1">Uncharacterized protein</fullName>
    </submittedName>
</protein>
<accession>A0A2B7Y7M3</accession>
<dbReference type="AlphaFoldDB" id="A0A2B7Y7M3"/>
<evidence type="ECO:0000313" key="2">
    <source>
        <dbReference type="Proteomes" id="UP000223968"/>
    </source>
</evidence>
<name>A0A2B7Y7M3_9EURO</name>
<gene>
    <name evidence="1" type="ORF">AJ79_01096</name>
</gene>
<dbReference type="Proteomes" id="UP000223968">
    <property type="component" value="Unassembled WGS sequence"/>
</dbReference>
<dbReference type="EMBL" id="PDNB01000010">
    <property type="protein sequence ID" value="PGH17496.1"/>
    <property type="molecule type" value="Genomic_DNA"/>
</dbReference>
<keyword evidence="2" id="KW-1185">Reference proteome</keyword>